<name>A0A094LCF3_9BACL</name>
<comment type="caution">
    <text evidence="1">The sequence shown here is derived from an EMBL/GenBank/DDBJ whole genome shotgun (WGS) entry which is preliminary data.</text>
</comment>
<dbReference type="AlphaFoldDB" id="A0A094LCF3"/>
<gene>
    <name evidence="1" type="ORF">JS44_00180</name>
</gene>
<sequence length="63" mass="7684">MGKGMKLFQTVCHTFADWERWVSDYRLYEYDQLTIFVSSLSPSFRMQVEQYVHHHLPQAQLFR</sequence>
<organism evidence="1">
    <name type="scientific">Anoxybacillus flavithermus</name>
    <dbReference type="NCBI Taxonomy" id="33934"/>
    <lineage>
        <taxon>Bacteria</taxon>
        <taxon>Bacillati</taxon>
        <taxon>Bacillota</taxon>
        <taxon>Bacilli</taxon>
        <taxon>Bacillales</taxon>
        <taxon>Anoxybacillaceae</taxon>
        <taxon>Anoxybacillus</taxon>
    </lineage>
</organism>
<dbReference type="EMBL" id="JPZO01000001">
    <property type="protein sequence ID" value="KFZ32608.1"/>
    <property type="molecule type" value="Genomic_DNA"/>
</dbReference>
<protein>
    <submittedName>
        <fullName evidence="1">Uncharacterized protein</fullName>
    </submittedName>
</protein>
<accession>A0A094LCF3</accession>
<proteinExistence type="predicted"/>
<evidence type="ECO:0000313" key="1">
    <source>
        <dbReference type="EMBL" id="KFZ32608.1"/>
    </source>
</evidence>
<reference evidence="1" key="1">
    <citation type="submission" date="2014-08" db="EMBL/GenBank/DDBJ databases">
        <title>Fullgenome sequencing of Anoxybacillus sp.25 isolate from Garga hot-spring Russia.</title>
        <authorList>
            <person name="Rozanov A.S."/>
            <person name="Kotenko A.V."/>
            <person name="Malup T.K."/>
            <person name="Peltek S.E."/>
        </authorList>
    </citation>
    <scope>NUCLEOTIDE SEQUENCE [LARGE SCALE GENOMIC DNA]</scope>
    <source>
        <strain evidence="1">25</strain>
    </source>
</reference>